<dbReference type="EMBL" id="JOJR01000403">
    <property type="protein sequence ID" value="RCN38376.1"/>
    <property type="molecule type" value="Genomic_DNA"/>
</dbReference>
<dbReference type="STRING" id="29170.A0A368G1R5"/>
<proteinExistence type="predicted"/>
<keyword evidence="2" id="KW-1185">Reference proteome</keyword>
<name>A0A368G1R5_ANCCA</name>
<accession>A0A368G1R5</accession>
<sequence>MAFSTRSLVMFIYAVTETLKNFFQVDASQRMSNRAVAVLRGDAGVTGTVWFSQVG</sequence>
<comment type="caution">
    <text evidence="1">The sequence shown here is derived from an EMBL/GenBank/DDBJ whole genome shotgun (WGS) entry which is preliminary data.</text>
</comment>
<evidence type="ECO:0000313" key="1">
    <source>
        <dbReference type="EMBL" id="RCN38376.1"/>
    </source>
</evidence>
<reference evidence="1 2" key="1">
    <citation type="submission" date="2014-10" db="EMBL/GenBank/DDBJ databases">
        <title>Draft genome of the hookworm Ancylostoma caninum.</title>
        <authorList>
            <person name="Mitreva M."/>
        </authorList>
    </citation>
    <scope>NUCLEOTIDE SEQUENCE [LARGE SCALE GENOMIC DNA]</scope>
    <source>
        <strain evidence="1 2">Baltimore</strain>
    </source>
</reference>
<dbReference type="Proteomes" id="UP000252519">
    <property type="component" value="Unassembled WGS sequence"/>
</dbReference>
<dbReference type="AlphaFoldDB" id="A0A368G1R5"/>
<gene>
    <name evidence="1" type="ORF">ANCCAN_15691</name>
</gene>
<organism evidence="1 2">
    <name type="scientific">Ancylostoma caninum</name>
    <name type="common">Dog hookworm</name>
    <dbReference type="NCBI Taxonomy" id="29170"/>
    <lineage>
        <taxon>Eukaryota</taxon>
        <taxon>Metazoa</taxon>
        <taxon>Ecdysozoa</taxon>
        <taxon>Nematoda</taxon>
        <taxon>Chromadorea</taxon>
        <taxon>Rhabditida</taxon>
        <taxon>Rhabditina</taxon>
        <taxon>Rhabditomorpha</taxon>
        <taxon>Strongyloidea</taxon>
        <taxon>Ancylostomatidae</taxon>
        <taxon>Ancylostomatinae</taxon>
        <taxon>Ancylostoma</taxon>
    </lineage>
</organism>
<dbReference type="OrthoDB" id="2015551at2759"/>
<protein>
    <submittedName>
        <fullName evidence="1">Uncharacterized protein</fullName>
    </submittedName>
</protein>
<evidence type="ECO:0000313" key="2">
    <source>
        <dbReference type="Proteomes" id="UP000252519"/>
    </source>
</evidence>